<keyword evidence="10" id="KW-0325">Glycoprotein</keyword>
<name>T1L473_TETUR</name>
<dbReference type="PANTHER" id="PTHR10574:SF375">
    <property type="entry name" value="LAMININ SUBUNIT BETA-1"/>
    <property type="match status" value="1"/>
</dbReference>
<reference evidence="19" key="2">
    <citation type="submission" date="2015-06" db="UniProtKB">
        <authorList>
            <consortium name="EnsemblMetazoa"/>
        </authorList>
    </citation>
    <scope>IDENTIFICATION</scope>
</reference>
<proteinExistence type="predicted"/>
<dbReference type="GO" id="GO:0009888">
    <property type="term" value="P:tissue development"/>
    <property type="evidence" value="ECO:0007669"/>
    <property type="project" value="TreeGrafter"/>
</dbReference>
<keyword evidence="7" id="KW-0130">Cell adhesion</keyword>
<organism evidence="19 20">
    <name type="scientific">Tetranychus urticae</name>
    <name type="common">Two-spotted spider mite</name>
    <dbReference type="NCBI Taxonomy" id="32264"/>
    <lineage>
        <taxon>Eukaryota</taxon>
        <taxon>Metazoa</taxon>
        <taxon>Ecdysozoa</taxon>
        <taxon>Arthropoda</taxon>
        <taxon>Chelicerata</taxon>
        <taxon>Arachnida</taxon>
        <taxon>Acari</taxon>
        <taxon>Acariformes</taxon>
        <taxon>Trombidiformes</taxon>
        <taxon>Prostigmata</taxon>
        <taxon>Eleutherengona</taxon>
        <taxon>Raphignathae</taxon>
        <taxon>Tetranychoidea</taxon>
        <taxon>Tetranychidae</taxon>
        <taxon>Tetranychus</taxon>
    </lineage>
</organism>
<evidence type="ECO:0000256" key="11">
    <source>
        <dbReference type="ARBA" id="ARBA00023292"/>
    </source>
</evidence>
<feature type="disulfide bond" evidence="12">
    <location>
        <begin position="1108"/>
        <end position="1125"/>
    </location>
</feature>
<evidence type="ECO:0000313" key="20">
    <source>
        <dbReference type="Proteomes" id="UP000015104"/>
    </source>
</evidence>
<keyword evidence="5" id="KW-0677">Repeat</keyword>
<evidence type="ECO:0000256" key="10">
    <source>
        <dbReference type="ARBA" id="ARBA00023180"/>
    </source>
</evidence>
<feature type="domain" description="Laminin EGF-like" evidence="16">
    <location>
        <begin position="1058"/>
        <end position="1105"/>
    </location>
</feature>
<feature type="disulfide bond" evidence="12">
    <location>
        <begin position="1030"/>
        <end position="1039"/>
    </location>
</feature>
<dbReference type="PANTHER" id="PTHR10574">
    <property type="entry name" value="NETRIN/LAMININ-RELATED"/>
    <property type="match status" value="1"/>
</dbReference>
<feature type="region of interest" description="Disordered" evidence="14">
    <location>
        <begin position="1670"/>
        <end position="1693"/>
    </location>
</feature>
<evidence type="ECO:0000256" key="14">
    <source>
        <dbReference type="SAM" id="MobiDB-lite"/>
    </source>
</evidence>
<dbReference type="FunFam" id="2.10.25.10:FF:000145">
    <property type="entry name" value="Laminin subunit beta 1"/>
    <property type="match status" value="1"/>
</dbReference>
<dbReference type="FunFam" id="2.10.25.10:FF:000135">
    <property type="entry name" value="Laminin subunit beta 4"/>
    <property type="match status" value="1"/>
</dbReference>
<accession>T1L473</accession>
<keyword evidence="11 12" id="KW-0424">Laminin EGF-like domain</keyword>
<dbReference type="FunFam" id="2.10.25.10:FF:000130">
    <property type="entry name" value="Laminin subunit beta 1"/>
    <property type="match status" value="1"/>
</dbReference>
<evidence type="ECO:0000256" key="2">
    <source>
        <dbReference type="ARBA" id="ARBA00022525"/>
    </source>
</evidence>
<keyword evidence="2" id="KW-0964">Secreted</keyword>
<dbReference type="FunFam" id="2.10.25.10:FF:000011">
    <property type="entry name" value="Cadherin EGF LAG seven-pass G-type receptor"/>
    <property type="match status" value="2"/>
</dbReference>
<evidence type="ECO:0000259" key="16">
    <source>
        <dbReference type="PROSITE" id="PS50027"/>
    </source>
</evidence>
<evidence type="ECO:0000256" key="6">
    <source>
        <dbReference type="ARBA" id="ARBA00022869"/>
    </source>
</evidence>
<feature type="domain" description="Laminin EGF-like" evidence="16">
    <location>
        <begin position="1106"/>
        <end position="1152"/>
    </location>
</feature>
<feature type="coiled-coil region" evidence="13">
    <location>
        <begin position="1514"/>
        <end position="1541"/>
    </location>
</feature>
<feature type="disulfide bond" evidence="12">
    <location>
        <begin position="1058"/>
        <end position="1070"/>
    </location>
</feature>
<dbReference type="FunFam" id="2.60.120.260:FF:000010">
    <property type="entry name" value="Laminin subunit beta 1"/>
    <property type="match status" value="1"/>
</dbReference>
<dbReference type="InterPro" id="IPR013015">
    <property type="entry name" value="Laminin_IV_B"/>
</dbReference>
<comment type="subcellular location">
    <subcellularLocation>
        <location evidence="1">Secreted</location>
        <location evidence="1">Extracellular space</location>
        <location evidence="1">Extracellular matrix</location>
        <location evidence="1">Basement membrane</location>
    </subcellularLocation>
</comment>
<dbReference type="Pfam" id="PF00055">
    <property type="entry name" value="Laminin_N"/>
    <property type="match status" value="1"/>
</dbReference>
<dbReference type="EMBL" id="CAEY01001064">
    <property type="status" value="NOT_ANNOTATED_CDS"/>
    <property type="molecule type" value="Genomic_DNA"/>
</dbReference>
<dbReference type="PROSITE" id="PS51116">
    <property type="entry name" value="LAMININ_IVB"/>
    <property type="match status" value="1"/>
</dbReference>
<evidence type="ECO:0000256" key="8">
    <source>
        <dbReference type="ARBA" id="ARBA00023054"/>
    </source>
</evidence>
<dbReference type="FunFam" id="2.10.25.10:FF:000084">
    <property type="entry name" value="Laminin subunit alpha 3"/>
    <property type="match status" value="1"/>
</dbReference>
<dbReference type="Pfam" id="PF24973">
    <property type="entry name" value="EGF_LMN_ATRN"/>
    <property type="match status" value="2"/>
</dbReference>
<keyword evidence="8 13" id="KW-0175">Coiled coil</keyword>
<feature type="disulfide bond" evidence="12">
    <location>
        <begin position="812"/>
        <end position="821"/>
    </location>
</feature>
<feature type="domain" description="Laminin EGF-like" evidence="16">
    <location>
        <begin position="1007"/>
        <end position="1057"/>
    </location>
</feature>
<dbReference type="FunFam" id="2.10.25.10:FF:000101">
    <property type="entry name" value="Laminin subunit beta 1"/>
    <property type="match status" value="1"/>
</dbReference>
<dbReference type="SMART" id="SM00180">
    <property type="entry name" value="EGF_Lam"/>
    <property type="match status" value="12"/>
</dbReference>
<evidence type="ECO:0000256" key="15">
    <source>
        <dbReference type="SAM" id="SignalP"/>
    </source>
</evidence>
<dbReference type="InterPro" id="IPR056863">
    <property type="entry name" value="LMN_ATRN_NET-like_EGF"/>
</dbReference>
<feature type="disulfide bond" evidence="12">
    <location>
        <begin position="1060"/>
        <end position="1077"/>
    </location>
</feature>
<evidence type="ECO:0000256" key="4">
    <source>
        <dbReference type="ARBA" id="ARBA00022729"/>
    </source>
</evidence>
<feature type="disulfide bond" evidence="12">
    <location>
        <begin position="528"/>
        <end position="537"/>
    </location>
</feature>
<dbReference type="eggNOG" id="KOG0994">
    <property type="taxonomic scope" value="Eukaryota"/>
</dbReference>
<feature type="domain" description="Laminin N-terminal" evidence="18">
    <location>
        <begin position="43"/>
        <end position="283"/>
    </location>
</feature>
<keyword evidence="4 15" id="KW-0732">Signal</keyword>
<feature type="disulfide bond" evidence="12">
    <location>
        <begin position="1106"/>
        <end position="1118"/>
    </location>
</feature>
<feature type="disulfide bond" evidence="12">
    <location>
        <begin position="1127"/>
        <end position="1136"/>
    </location>
</feature>
<evidence type="ECO:0000313" key="19">
    <source>
        <dbReference type="EnsemblMetazoa" id="tetur37g01040.1"/>
    </source>
</evidence>
<evidence type="ECO:0000256" key="3">
    <source>
        <dbReference type="ARBA" id="ARBA00022530"/>
    </source>
</evidence>
<feature type="coiled-coil region" evidence="13">
    <location>
        <begin position="1211"/>
        <end position="1287"/>
    </location>
</feature>
<evidence type="ECO:0000256" key="5">
    <source>
        <dbReference type="ARBA" id="ARBA00022737"/>
    </source>
</evidence>
<keyword evidence="3" id="KW-0272">Extracellular matrix</keyword>
<feature type="disulfide bond" evidence="12">
    <location>
        <begin position="856"/>
        <end position="865"/>
    </location>
</feature>
<dbReference type="Pfam" id="PF00053">
    <property type="entry name" value="EGF_laminin"/>
    <property type="match status" value="10"/>
</dbReference>
<evidence type="ECO:0000256" key="7">
    <source>
        <dbReference type="ARBA" id="ARBA00022889"/>
    </source>
</evidence>
<feature type="signal peptide" evidence="15">
    <location>
        <begin position="1"/>
        <end position="23"/>
    </location>
</feature>
<evidence type="ECO:0000259" key="17">
    <source>
        <dbReference type="PROSITE" id="PS51116"/>
    </source>
</evidence>
<feature type="domain" description="Laminin EGF-like" evidence="16">
    <location>
        <begin position="507"/>
        <end position="554"/>
    </location>
</feature>
<feature type="chain" id="PRO_5004581432" description="Laminin subunit beta-1" evidence="15">
    <location>
        <begin position="24"/>
        <end position="1753"/>
    </location>
</feature>
<dbReference type="GO" id="GO:0070831">
    <property type="term" value="P:basement membrane assembly"/>
    <property type="evidence" value="ECO:0007669"/>
    <property type="project" value="TreeGrafter"/>
</dbReference>
<dbReference type="GO" id="GO:0043256">
    <property type="term" value="C:laminin complex"/>
    <property type="evidence" value="ECO:0007669"/>
    <property type="project" value="TreeGrafter"/>
</dbReference>
<dbReference type="InterPro" id="IPR050440">
    <property type="entry name" value="Laminin/Netrin_ECM"/>
</dbReference>
<dbReference type="GO" id="GO:0009887">
    <property type="term" value="P:animal organ morphogenesis"/>
    <property type="evidence" value="ECO:0007669"/>
    <property type="project" value="TreeGrafter"/>
</dbReference>
<feature type="coiled-coil region" evidence="13">
    <location>
        <begin position="1418"/>
        <end position="1463"/>
    </location>
</feature>
<dbReference type="SUPFAM" id="SSF57196">
    <property type="entry name" value="EGF/Laminin"/>
    <property type="match status" value="11"/>
</dbReference>
<dbReference type="InterPro" id="IPR002049">
    <property type="entry name" value="LE_dom"/>
</dbReference>
<dbReference type="Gene3D" id="2.10.25.10">
    <property type="entry name" value="Laminin"/>
    <property type="match status" value="9"/>
</dbReference>
<feature type="disulfide bond" evidence="12">
    <location>
        <begin position="793"/>
        <end position="810"/>
    </location>
</feature>
<dbReference type="PRINTS" id="PR00011">
    <property type="entry name" value="EGFLAMININ"/>
</dbReference>
<dbReference type="PROSITE" id="PS50027">
    <property type="entry name" value="EGF_LAM_2"/>
    <property type="match status" value="9"/>
</dbReference>
<dbReference type="GO" id="GO:0016477">
    <property type="term" value="P:cell migration"/>
    <property type="evidence" value="ECO:0007669"/>
    <property type="project" value="TreeGrafter"/>
</dbReference>
<evidence type="ECO:0000256" key="12">
    <source>
        <dbReference type="PROSITE-ProRule" id="PRU00460"/>
    </source>
</evidence>
<reference evidence="20" key="1">
    <citation type="submission" date="2011-08" db="EMBL/GenBank/DDBJ databases">
        <authorList>
            <person name="Rombauts S."/>
        </authorList>
    </citation>
    <scope>NUCLEOTIDE SEQUENCE</scope>
    <source>
        <strain evidence="20">London</strain>
    </source>
</reference>
<dbReference type="Pfam" id="PF21199">
    <property type="entry name" value="LAMININ_IV_B"/>
    <property type="match status" value="1"/>
</dbReference>
<dbReference type="STRING" id="32264.T1L473"/>
<keyword evidence="6" id="KW-0084">Basement membrane</keyword>
<feature type="disulfide bond" evidence="12">
    <location>
        <begin position="1079"/>
        <end position="1088"/>
    </location>
</feature>
<evidence type="ECO:0000256" key="9">
    <source>
        <dbReference type="ARBA" id="ARBA00023157"/>
    </source>
</evidence>
<feature type="disulfide bond" evidence="12">
    <location>
        <begin position="745"/>
        <end position="762"/>
    </location>
</feature>
<evidence type="ECO:0000256" key="1">
    <source>
        <dbReference type="ARBA" id="ARBA00004302"/>
    </source>
</evidence>
<keyword evidence="20" id="KW-1185">Reference proteome</keyword>
<dbReference type="CDD" id="cd22302">
    <property type="entry name" value="cc_DmLAMB1-like_C"/>
    <property type="match status" value="1"/>
</dbReference>
<feature type="disulfide bond" evidence="12">
    <location>
        <begin position="979"/>
        <end position="988"/>
    </location>
</feature>
<dbReference type="GO" id="GO:0007411">
    <property type="term" value="P:axon guidance"/>
    <property type="evidence" value="ECO:0007669"/>
    <property type="project" value="TreeGrafter"/>
</dbReference>
<dbReference type="FunFam" id="2.10.25.10:FF:000065">
    <property type="entry name" value="Laminin subunit beta 1"/>
    <property type="match status" value="1"/>
</dbReference>
<dbReference type="EMBL" id="CAEY01001063">
    <property type="status" value="NOT_ANNOTATED_CDS"/>
    <property type="molecule type" value="Genomic_DNA"/>
</dbReference>
<dbReference type="FunFam" id="2.10.25.10:FF:000074">
    <property type="entry name" value="Laminin subunit alpha"/>
    <property type="match status" value="1"/>
</dbReference>
<feature type="disulfide bond" evidence="12">
    <location>
        <begin position="743"/>
        <end position="755"/>
    </location>
</feature>
<dbReference type="EnsemblMetazoa" id="tetur37g01040.1">
    <property type="protein sequence ID" value="tetur37g01040.1"/>
    <property type="gene ID" value="tetur37g01040"/>
</dbReference>
<dbReference type="SMART" id="SM00181">
    <property type="entry name" value="EGF"/>
    <property type="match status" value="6"/>
</dbReference>
<feature type="domain" description="Laminin EGF-like" evidence="16">
    <location>
        <begin position="837"/>
        <end position="886"/>
    </location>
</feature>
<feature type="disulfide bond" evidence="12">
    <location>
        <begin position="791"/>
        <end position="803"/>
    </location>
</feature>
<feature type="domain" description="Laminin EGF-like" evidence="16">
    <location>
        <begin position="410"/>
        <end position="469"/>
    </location>
</feature>
<sequence>MSIKQSLFFTLLTGLFLIPFIFTQEDAASYRANFIEQGSTSCDRNSCSPPTGDLLIGREANLSASSTCGLVFPEKYCILGDTIKRKKCHTCDSRESARIRKNPLKYHRIENIVTKAGEDYRKFWWQAENGVENVTIQLDLGAEFHLTHIIMTFQTFRPAAMVIERSSDNGKTWKPYQYFAVDCAREFGFVREGQRRNLREVVCESQYSAVTPSYHGEVIFKVLPPNIPIADPYSDEVQELLKMTNLRIHFKKLHTLGDDLLDPRPEIRQKYYYAMMNMKVRGSCSCYGHASRCVPEEGQTPIDGMVYGKCACDHHTTGPNCRQCEPFYQDTEWQPAIGSQTNECKRRNSQIAAKDEKNLYFYFYSSHCCIKGQCIDCEHNTQGNHCEECKPQFYRDVNRRIDDPYVCIPCACDERGSLNNGTCATKPDESLGIAAGQCFCKENVEGRRCDTCKIGFWNFDENNPLGCQACSCNTNGTTRNQGCNPITGECVLNYYGLELFEDGCRPCNCDPGGSYNLQCNETTGQCPCRPHVTGQRCDIIESEAHHSGISWIMPPEDIATWTGDGFVRVYEKSFIDFEISVPHSSRYDILVRYSPPEPIWSEGSILIEPLAGGIVPAPGSPCEKNFEYGPKKIPFQFEARRIYTKTGPYCFERDQRYRIRIDVGERTGGEENSTIAVDSLALIPISSDFEIFSDPTRERELAEYRRIRCEEYLYSIIQHQIPEPCKKYYQSIAASMYNGAQACNCNSTGSKSSICDILGGKCVCKDNVIGRTCDKCAQGFYDFGPSGCVPCDCHSYGSENAFCNVETGKCKCRPNTFGRQCDQCQPGFWNYPNCQRCDCNSHAETCDSKTGACLNCLDNTEGHRCEKCVKGYYGKPLVGENIPCRPCPCPGVPESGDFHAEACELNPITNLPRCLCKIGYTGERCEQCDENYFVDLTHALINEQGTYEINKCRPCNCSNNIDIAQPGNCDRKTGACLRCLYNTEGDHCERCRDGFYGNALEQQCVQCVCSPLGTNQTIGSCDHKTGQCPCLPNVVGRECDKCEINHWNLTSGVGCEPCDCDAKGSENLRCSEFDGQCACRPGHGGRKCNECQPNHWGDPRVRCFPCDCNPSGSATMQCNKHDGSCVCIKGISGRRCDQCARGYLGSAPRCESCGECFENWDATIQTLREETSRLVERARKIKQTGAPGAYGKSFVTIENKLLDAEILISGSNVTEADIKNVTEKIQEIQSEVTLLNQKISAAEKDTEQTVQRTARANLRLDELKEMAQTLESQNNELRENATKLKADDVRSALSLTEDAVDRAKKAESSINNAMPRYIKSKEIRKATEKIISSTNFDHEKSLENNRGALSTISTKIKNLEDNIPDINKLVCGGRATVDKCDSTCGGVGCAKCGDLSCDAVTTKAQFALNYSQDAEKRLKDLGEKGEEEMRNVEEARRRSEEALREAQRAYDRAIAARNNSEAKSKEIQDLFKQIDEFMAAQSATPAEIRTVAENCLKIQISLTPEQILDLANKINATLKNVKNIEKILDETEADLRTAQKLESDANATRMSADKSLDMAKEILEALSIAQESQSEAANSIKNANEQFNRAQIDLDSIASETENIARQSEQAKIKIEELQKKLDGLRISYTKNTYSVSQASKEAGIAGDMAKAAESEVEGLEAKFEEAKRKLAQKEEDSGSQKKQSDTIRSRAEKLAKDASEKLRILQDIEDNFTENEENLNKYSREIEQMNNDMLNYLNIIETRSAFHKTCQT</sequence>
<keyword evidence="9 12" id="KW-1015">Disulfide bond</keyword>
<feature type="disulfide bond" evidence="12">
    <location>
        <begin position="764"/>
        <end position="773"/>
    </location>
</feature>
<evidence type="ECO:0000256" key="13">
    <source>
        <dbReference type="SAM" id="Coils"/>
    </source>
</evidence>
<feature type="disulfide bond" evidence="12">
    <location>
        <begin position="507"/>
        <end position="519"/>
    </location>
</feature>
<dbReference type="PROSITE" id="PS01248">
    <property type="entry name" value="EGF_LAM_1"/>
    <property type="match status" value="4"/>
</dbReference>
<comment type="caution">
    <text evidence="12">Lacks conserved residue(s) required for the propagation of feature annotation.</text>
</comment>
<feature type="disulfide bond" evidence="12">
    <location>
        <begin position="440"/>
        <end position="449"/>
    </location>
</feature>
<dbReference type="CDD" id="cd00055">
    <property type="entry name" value="EGF_Lam"/>
    <property type="match status" value="12"/>
</dbReference>
<feature type="domain" description="Laminin EGF-like" evidence="16">
    <location>
        <begin position="743"/>
        <end position="790"/>
    </location>
</feature>
<evidence type="ECO:0000259" key="18">
    <source>
        <dbReference type="PROSITE" id="PS51117"/>
    </source>
</evidence>
<dbReference type="Gene3D" id="2.60.120.260">
    <property type="entry name" value="Galactose-binding domain-like"/>
    <property type="match status" value="1"/>
</dbReference>
<evidence type="ECO:0008006" key="21">
    <source>
        <dbReference type="Google" id="ProtNLM"/>
    </source>
</evidence>
<dbReference type="FunFam" id="2.10.25.10:FF:000188">
    <property type="entry name" value="Laminin subunit gamma 2"/>
    <property type="match status" value="1"/>
</dbReference>
<dbReference type="SMART" id="SM00136">
    <property type="entry name" value="LamNT"/>
    <property type="match status" value="1"/>
</dbReference>
<dbReference type="HOGENOM" id="CLU_001560_1_0_1"/>
<dbReference type="Gene3D" id="2.170.300.10">
    <property type="entry name" value="Tie2 ligand-binding domain superfamily"/>
    <property type="match status" value="2"/>
</dbReference>
<feature type="domain" description="Laminin EGF-like" evidence="16">
    <location>
        <begin position="955"/>
        <end position="1006"/>
    </location>
</feature>
<dbReference type="InterPro" id="IPR000742">
    <property type="entry name" value="EGF"/>
</dbReference>
<feature type="disulfide bond" evidence="12">
    <location>
        <begin position="509"/>
        <end position="526"/>
    </location>
</feature>
<feature type="domain" description="Laminin IV type B" evidence="17">
    <location>
        <begin position="509"/>
        <end position="737"/>
    </location>
</feature>
<dbReference type="InterPro" id="IPR008211">
    <property type="entry name" value="Laminin_N"/>
</dbReference>
<feature type="domain" description="Laminin EGF-like" evidence="16">
    <location>
        <begin position="791"/>
        <end position="836"/>
    </location>
</feature>
<dbReference type="Proteomes" id="UP000015104">
    <property type="component" value="Unassembled WGS sequence"/>
</dbReference>
<protein>
    <recommendedName>
        <fullName evidence="21">Laminin subunit beta-1</fullName>
    </recommendedName>
</protein>
<dbReference type="GO" id="GO:0034446">
    <property type="term" value="P:substrate adhesion-dependent cell spreading"/>
    <property type="evidence" value="ECO:0007669"/>
    <property type="project" value="TreeGrafter"/>
</dbReference>
<dbReference type="PROSITE" id="PS51117">
    <property type="entry name" value="LAMININ_NTER"/>
    <property type="match status" value="1"/>
</dbReference>